<dbReference type="InterPro" id="IPR011711">
    <property type="entry name" value="GntR_C"/>
</dbReference>
<proteinExistence type="predicted"/>
<dbReference type="SUPFAM" id="SSF48008">
    <property type="entry name" value="GntR ligand-binding domain-like"/>
    <property type="match status" value="1"/>
</dbReference>
<organism evidence="6 7">
    <name type="scientific">Olsenella absiana</name>
    <dbReference type="NCBI Taxonomy" id="3115222"/>
    <lineage>
        <taxon>Bacteria</taxon>
        <taxon>Bacillati</taxon>
        <taxon>Actinomycetota</taxon>
        <taxon>Coriobacteriia</taxon>
        <taxon>Coriobacteriales</taxon>
        <taxon>Atopobiaceae</taxon>
        <taxon>Olsenella</taxon>
    </lineage>
</organism>
<accession>A0ABU7R8C8</accession>
<dbReference type="Proteomes" id="UP001332931">
    <property type="component" value="Unassembled WGS sequence"/>
</dbReference>
<dbReference type="SUPFAM" id="SSF46785">
    <property type="entry name" value="Winged helix' DNA-binding domain"/>
    <property type="match status" value="1"/>
</dbReference>
<evidence type="ECO:0000256" key="3">
    <source>
        <dbReference type="ARBA" id="ARBA00023163"/>
    </source>
</evidence>
<dbReference type="InterPro" id="IPR008920">
    <property type="entry name" value="TF_FadR/GntR_C"/>
</dbReference>
<keyword evidence="3" id="KW-0804">Transcription</keyword>
<feature type="domain" description="HTH gntR-type" evidence="5">
    <location>
        <begin position="37"/>
        <end position="104"/>
    </location>
</feature>
<dbReference type="InterPro" id="IPR036390">
    <property type="entry name" value="WH_DNA-bd_sf"/>
</dbReference>
<dbReference type="Gene3D" id="1.20.120.530">
    <property type="entry name" value="GntR ligand-binding domain-like"/>
    <property type="match status" value="1"/>
</dbReference>
<sequence length="267" mass="30500">MPAGAGTFEEGEARPAPKRGGSDVSDEMVVLPKSEDETSLDYAYRVLRYNILMYKMPPGAQLRETAVAQKLGLSKMPVHQAVGRLREQLLVDVVPQSGTNISRINVSAMRQGSLLRTDVEAQTLFRMAGRLPSSYIVRLSECLDEQRRTLEATPLDIFRLASLDDEFHRIVFEGSGLEFTWRMVRAASTHYDRVRFMGLVYGFDDPYTFYRDHEDLAKRLAFGTRLTKDQLYTFIYGHLNHFVDFWDQMVEQHPDYFDFGPVPGDAV</sequence>
<dbReference type="PROSITE" id="PS50949">
    <property type="entry name" value="HTH_GNTR"/>
    <property type="match status" value="1"/>
</dbReference>
<keyword evidence="1" id="KW-0805">Transcription regulation</keyword>
<keyword evidence="7" id="KW-1185">Reference proteome</keyword>
<evidence type="ECO:0000256" key="4">
    <source>
        <dbReference type="SAM" id="MobiDB-lite"/>
    </source>
</evidence>
<dbReference type="InterPro" id="IPR000524">
    <property type="entry name" value="Tscrpt_reg_HTH_GntR"/>
</dbReference>
<evidence type="ECO:0000256" key="2">
    <source>
        <dbReference type="ARBA" id="ARBA00023125"/>
    </source>
</evidence>
<protein>
    <submittedName>
        <fullName evidence="6">GntR family transcriptional regulator</fullName>
    </submittedName>
</protein>
<dbReference type="PANTHER" id="PTHR43537:SF5">
    <property type="entry name" value="UXU OPERON TRANSCRIPTIONAL REGULATOR"/>
    <property type="match status" value="1"/>
</dbReference>
<keyword evidence="2" id="KW-0238">DNA-binding</keyword>
<dbReference type="InterPro" id="IPR036388">
    <property type="entry name" value="WH-like_DNA-bd_sf"/>
</dbReference>
<dbReference type="SMART" id="SM00345">
    <property type="entry name" value="HTH_GNTR"/>
    <property type="match status" value="1"/>
</dbReference>
<evidence type="ECO:0000259" key="5">
    <source>
        <dbReference type="PROSITE" id="PS50949"/>
    </source>
</evidence>
<evidence type="ECO:0000256" key="1">
    <source>
        <dbReference type="ARBA" id="ARBA00023015"/>
    </source>
</evidence>
<dbReference type="Pfam" id="PF07729">
    <property type="entry name" value="FCD"/>
    <property type="match status" value="1"/>
</dbReference>
<evidence type="ECO:0000313" key="6">
    <source>
        <dbReference type="EMBL" id="MEE6146859.1"/>
    </source>
</evidence>
<dbReference type="PANTHER" id="PTHR43537">
    <property type="entry name" value="TRANSCRIPTIONAL REGULATOR, GNTR FAMILY"/>
    <property type="match status" value="1"/>
</dbReference>
<gene>
    <name evidence="6" type="ORF">VXJ25_02435</name>
</gene>
<dbReference type="EMBL" id="JAZGJQ010000002">
    <property type="protein sequence ID" value="MEE6146859.1"/>
    <property type="molecule type" value="Genomic_DNA"/>
</dbReference>
<reference evidence="6 7" key="1">
    <citation type="submission" date="2024-01" db="EMBL/GenBank/DDBJ databases">
        <title>Description of Olsenella sp. nov., isolated from pig feces.</title>
        <authorList>
            <person name="Chang Y.-H."/>
        </authorList>
    </citation>
    <scope>NUCLEOTIDE SEQUENCE [LARGE SCALE GENOMIC DNA]</scope>
    <source>
        <strain evidence="6 7">YH-ols2223</strain>
    </source>
</reference>
<dbReference type="Pfam" id="PF00392">
    <property type="entry name" value="GntR"/>
    <property type="match status" value="1"/>
</dbReference>
<feature type="region of interest" description="Disordered" evidence="4">
    <location>
        <begin position="1"/>
        <end position="28"/>
    </location>
</feature>
<name>A0ABU7R8C8_9ACTN</name>
<dbReference type="RefSeq" id="WP_330957626.1">
    <property type="nucleotide sequence ID" value="NZ_JAZGJQ010000002.1"/>
</dbReference>
<evidence type="ECO:0000313" key="7">
    <source>
        <dbReference type="Proteomes" id="UP001332931"/>
    </source>
</evidence>
<dbReference type="Gene3D" id="1.10.10.10">
    <property type="entry name" value="Winged helix-like DNA-binding domain superfamily/Winged helix DNA-binding domain"/>
    <property type="match status" value="1"/>
</dbReference>
<comment type="caution">
    <text evidence="6">The sequence shown here is derived from an EMBL/GenBank/DDBJ whole genome shotgun (WGS) entry which is preliminary data.</text>
</comment>